<name>A0A3M8B7S3_9BACL</name>
<evidence type="ECO:0000313" key="1">
    <source>
        <dbReference type="EMBL" id="RNB59429.1"/>
    </source>
</evidence>
<dbReference type="Proteomes" id="UP000268829">
    <property type="component" value="Unassembled WGS sequence"/>
</dbReference>
<accession>A0A3M8B7S3</accession>
<organism evidence="1 2">
    <name type="scientific">Brevibacillus gelatini</name>
    <dbReference type="NCBI Taxonomy" id="1655277"/>
    <lineage>
        <taxon>Bacteria</taxon>
        <taxon>Bacillati</taxon>
        <taxon>Bacillota</taxon>
        <taxon>Bacilli</taxon>
        <taxon>Bacillales</taxon>
        <taxon>Paenibacillaceae</taxon>
        <taxon>Brevibacillus</taxon>
    </lineage>
</organism>
<sequence>MNKDNCIYVIHKDGKRWEKTGRKIAYLKIGAAKSVITAECNDYAYDAVRHLDYCAPQRSDEFKKAFDEEFKRFEIVEYVPKTK</sequence>
<dbReference type="EMBL" id="RHHS01000013">
    <property type="protein sequence ID" value="RNB59429.1"/>
    <property type="molecule type" value="Genomic_DNA"/>
</dbReference>
<evidence type="ECO:0000313" key="2">
    <source>
        <dbReference type="Proteomes" id="UP000268829"/>
    </source>
</evidence>
<comment type="caution">
    <text evidence="1">The sequence shown here is derived from an EMBL/GenBank/DDBJ whole genome shotgun (WGS) entry which is preliminary data.</text>
</comment>
<protein>
    <submittedName>
        <fullName evidence="1">Uncharacterized protein</fullName>
    </submittedName>
</protein>
<reference evidence="1 2" key="1">
    <citation type="submission" date="2018-10" db="EMBL/GenBank/DDBJ databases">
        <title>Phylogenomics of Brevibacillus.</title>
        <authorList>
            <person name="Dunlap C."/>
        </authorList>
    </citation>
    <scope>NUCLEOTIDE SEQUENCE [LARGE SCALE GENOMIC DNA]</scope>
    <source>
        <strain evidence="1 2">DSM 100115</strain>
    </source>
</reference>
<gene>
    <name evidence="1" type="ORF">EDM57_04615</name>
</gene>
<dbReference type="AlphaFoldDB" id="A0A3M8B7S3"/>
<dbReference type="OrthoDB" id="2474751at2"/>
<proteinExistence type="predicted"/>
<dbReference type="RefSeq" id="WP_122903596.1">
    <property type="nucleotide sequence ID" value="NZ_RHHS01000013.1"/>
</dbReference>
<keyword evidence="2" id="KW-1185">Reference proteome</keyword>